<dbReference type="Proteomes" id="UP001597478">
    <property type="component" value="Unassembled WGS sequence"/>
</dbReference>
<dbReference type="Pfam" id="PF13530">
    <property type="entry name" value="SCP2_2"/>
    <property type="match status" value="1"/>
</dbReference>
<dbReference type="InterPro" id="IPR022902">
    <property type="entry name" value="NAcTrfase_Eis"/>
</dbReference>
<dbReference type="Pfam" id="PF17668">
    <property type="entry name" value="Acetyltransf_17"/>
    <property type="match status" value="1"/>
</dbReference>
<comment type="subunit">
    <text evidence="4">Homohexamer; trimer of dimers.</text>
</comment>
<gene>
    <name evidence="6" type="ORF">ACFS2C_16410</name>
</gene>
<dbReference type="SUPFAM" id="SSF55729">
    <property type="entry name" value="Acyl-CoA N-acyltransferases (Nat)"/>
    <property type="match status" value="1"/>
</dbReference>
<feature type="active site" description="Proton donor" evidence="4">
    <location>
        <position position="126"/>
    </location>
</feature>
<dbReference type="InterPro" id="IPR036527">
    <property type="entry name" value="SCP2_sterol-bd_dom_sf"/>
</dbReference>
<dbReference type="PANTHER" id="PTHR37817">
    <property type="entry name" value="N-ACETYLTRANSFERASE EIS"/>
    <property type="match status" value="1"/>
</dbReference>
<evidence type="ECO:0000313" key="6">
    <source>
        <dbReference type="EMBL" id="MFD2800975.1"/>
    </source>
</evidence>
<dbReference type="InterPro" id="IPR025559">
    <property type="entry name" value="Eis_dom"/>
</dbReference>
<evidence type="ECO:0000256" key="3">
    <source>
        <dbReference type="ARBA" id="ARBA00023315"/>
    </source>
</evidence>
<organism evidence="6 7">
    <name type="scientific">Prauserella oleivorans</name>
    <dbReference type="NCBI Taxonomy" id="1478153"/>
    <lineage>
        <taxon>Bacteria</taxon>
        <taxon>Bacillati</taxon>
        <taxon>Actinomycetota</taxon>
        <taxon>Actinomycetes</taxon>
        <taxon>Pseudonocardiales</taxon>
        <taxon>Pseudonocardiaceae</taxon>
        <taxon>Prauserella</taxon>
    </lineage>
</organism>
<dbReference type="Pfam" id="PF13527">
    <property type="entry name" value="Acetyltransf_9"/>
    <property type="match status" value="1"/>
</dbReference>
<dbReference type="Gene3D" id="3.30.1050.10">
    <property type="entry name" value="SCP2 sterol-binding domain"/>
    <property type="match status" value="1"/>
</dbReference>
<evidence type="ECO:0000256" key="4">
    <source>
        <dbReference type="HAMAP-Rule" id="MF_01812"/>
    </source>
</evidence>
<dbReference type="InterPro" id="IPR041380">
    <property type="entry name" value="Acetyltransf_17"/>
</dbReference>
<dbReference type="GO" id="GO:0016746">
    <property type="term" value="F:acyltransferase activity"/>
    <property type="evidence" value="ECO:0007669"/>
    <property type="project" value="UniProtKB-KW"/>
</dbReference>
<dbReference type="EMBL" id="JBHUOF010000021">
    <property type="protein sequence ID" value="MFD2800975.1"/>
    <property type="molecule type" value="Genomic_DNA"/>
</dbReference>
<feature type="active site" description="Proton acceptor; via carboxylate" evidence="4">
    <location>
        <position position="400"/>
    </location>
</feature>
<evidence type="ECO:0000313" key="7">
    <source>
        <dbReference type="Proteomes" id="UP001597478"/>
    </source>
</evidence>
<dbReference type="InterPro" id="IPR051554">
    <property type="entry name" value="Acetyltransferase_Eis"/>
</dbReference>
<dbReference type="PROSITE" id="PS51186">
    <property type="entry name" value="GNAT"/>
    <property type="match status" value="1"/>
</dbReference>
<evidence type="ECO:0000256" key="2">
    <source>
        <dbReference type="ARBA" id="ARBA00022679"/>
    </source>
</evidence>
<reference evidence="7" key="1">
    <citation type="journal article" date="2019" name="Int. J. Syst. Evol. Microbiol.">
        <title>The Global Catalogue of Microorganisms (GCM) 10K type strain sequencing project: providing services to taxonomists for standard genome sequencing and annotation.</title>
        <authorList>
            <consortium name="The Broad Institute Genomics Platform"/>
            <consortium name="The Broad Institute Genome Sequencing Center for Infectious Disease"/>
            <person name="Wu L."/>
            <person name="Ma J."/>
        </authorList>
    </citation>
    <scope>NUCLEOTIDE SEQUENCE [LARGE SCALE GENOMIC DNA]</scope>
    <source>
        <strain evidence="7">IBRC-M 10906</strain>
    </source>
</reference>
<proteinExistence type="inferred from homology"/>
<dbReference type="HAMAP" id="MF_01812">
    <property type="entry name" value="Eis"/>
    <property type="match status" value="1"/>
</dbReference>
<evidence type="ECO:0000256" key="1">
    <source>
        <dbReference type="ARBA" id="ARBA00009213"/>
    </source>
</evidence>
<feature type="domain" description="N-acetyltransferase" evidence="5">
    <location>
        <begin position="4"/>
        <end position="152"/>
    </location>
</feature>
<keyword evidence="7" id="KW-1185">Reference proteome</keyword>
<keyword evidence="3 4" id="KW-0012">Acyltransferase</keyword>
<keyword evidence="2 4" id="KW-0808">Transferase</keyword>
<evidence type="ECO:0000259" key="5">
    <source>
        <dbReference type="PROSITE" id="PS51186"/>
    </source>
</evidence>
<name>A0ABW5WD29_9PSEU</name>
<comment type="caution">
    <text evidence="6">The sequence shown here is derived from an EMBL/GenBank/DDBJ whole genome shotgun (WGS) entry which is preliminary data.</text>
</comment>
<sequence>MSDHRIRVLRDDEHRAAMDLFRASLHLKPAEDQEWTRAAGAFQPGRTLGAFAGDPGTLIGTARSLDSELTVPGGRTVPLAAVTGVGVRADRTRRGVLTDLMRTQFADFAERGVVAATLHASEAVIYGRFGYGVGTLARGCTIDRTRARLRPEVPAGGEVRLLDGDAAFDVLSAAYPALRTRPGMMARPAHWWTWARAVAGRGDEPTSIAVHQGPGDIDGFVVYTVTRPRTGSAVLRVDDLHAATAEAFAGLWRFLLSVDLVDEIRLGERALDEPVELLVTDPRVCTVTEVADETWLRLLDVPTALAAREYYGDPLVIEVTDPAIPANTGGYVVGPDEVRRTDAPPALRLGVDALAMIYLGAWRPSQLVQTGRAQAAGADAVAAADRLFSTRTPAWCGTFF</sequence>
<protein>
    <submittedName>
        <fullName evidence="6">GNAT family N-acetyltransferase</fullName>
        <ecNumber evidence="6">2.3.1.-</ecNumber>
    </submittedName>
</protein>
<dbReference type="NCBIfam" id="NF002367">
    <property type="entry name" value="PRK01346.1-4"/>
    <property type="match status" value="1"/>
</dbReference>
<comment type="similarity">
    <text evidence="1 4">Belongs to the acetyltransferase Eis family.</text>
</comment>
<feature type="binding site" evidence="4">
    <location>
        <begin position="121"/>
        <end position="122"/>
    </location>
    <ligand>
        <name>acetyl-CoA</name>
        <dbReference type="ChEBI" id="CHEBI:57288"/>
    </ligand>
</feature>
<dbReference type="PANTHER" id="PTHR37817:SF1">
    <property type="entry name" value="N-ACETYLTRANSFERASE EIS"/>
    <property type="match status" value="1"/>
</dbReference>
<dbReference type="InterPro" id="IPR016181">
    <property type="entry name" value="Acyl_CoA_acyltransferase"/>
</dbReference>
<dbReference type="InterPro" id="IPR000182">
    <property type="entry name" value="GNAT_dom"/>
</dbReference>
<feature type="binding site" evidence="4">
    <location>
        <begin position="93"/>
        <end position="98"/>
    </location>
    <ligand>
        <name>acetyl-CoA</name>
        <dbReference type="ChEBI" id="CHEBI:57288"/>
    </ligand>
</feature>
<dbReference type="Gene3D" id="3.40.630.30">
    <property type="match status" value="2"/>
</dbReference>
<dbReference type="RefSeq" id="WP_377390911.1">
    <property type="nucleotide sequence ID" value="NZ_JBHSAN010000024.1"/>
</dbReference>
<accession>A0ABW5WD29</accession>
<dbReference type="EC" id="2.3.1.-" evidence="6"/>
<feature type="binding site" evidence="4">
    <location>
        <begin position="85"/>
        <end position="87"/>
    </location>
    <ligand>
        <name>acetyl-CoA</name>
        <dbReference type="ChEBI" id="CHEBI:57288"/>
    </ligand>
</feature>
<dbReference type="SUPFAM" id="SSF55718">
    <property type="entry name" value="SCP-like"/>
    <property type="match status" value="1"/>
</dbReference>